<evidence type="ECO:0000313" key="3">
    <source>
        <dbReference type="Proteomes" id="UP000051950"/>
    </source>
</evidence>
<proteinExistence type="predicted"/>
<dbReference type="STRING" id="687842.ASU31_08210"/>
<name>A0A0T5VSG8_9SPHI</name>
<organism evidence="2 3">
    <name type="scientific">Pedobacter ginsenosidimutans</name>
    <dbReference type="NCBI Taxonomy" id="687842"/>
    <lineage>
        <taxon>Bacteria</taxon>
        <taxon>Pseudomonadati</taxon>
        <taxon>Bacteroidota</taxon>
        <taxon>Sphingobacteriia</taxon>
        <taxon>Sphingobacteriales</taxon>
        <taxon>Sphingobacteriaceae</taxon>
        <taxon>Pedobacter</taxon>
    </lineage>
</organism>
<dbReference type="RefSeq" id="WP_057931873.1">
    <property type="nucleotide sequence ID" value="NZ_LMZQ01000004.1"/>
</dbReference>
<gene>
    <name evidence="2" type="ORF">ASU31_08210</name>
</gene>
<dbReference type="OrthoDB" id="747063at2"/>
<feature type="chain" id="PRO_5006665588" description="Lipoprotein" evidence="1">
    <location>
        <begin position="23"/>
        <end position="275"/>
    </location>
</feature>
<accession>A0A0T5VSG8</accession>
<dbReference type="EMBL" id="LMZQ01000004">
    <property type="protein sequence ID" value="KRT16786.1"/>
    <property type="molecule type" value="Genomic_DNA"/>
</dbReference>
<dbReference type="Proteomes" id="UP000051950">
    <property type="component" value="Unassembled WGS sequence"/>
</dbReference>
<feature type="signal peptide" evidence="1">
    <location>
        <begin position="1"/>
        <end position="22"/>
    </location>
</feature>
<keyword evidence="1" id="KW-0732">Signal</keyword>
<dbReference type="AlphaFoldDB" id="A0A0T5VSG8"/>
<sequence length="275" mass="30642">MIKNTLLLIVLSILFFACSKTGDNSQATPKKIERIIISPEYLLQPKSSEVYIGVRYFKDYSDKDNITLTLNGQSGTQLSETSEQLLGTNLLFKFNSANQTGDFKIRCVVKNDQNTLEQEQTLRIVNDFSINTVWNSLDKSYSSSFSSIADRLKTTGYTLRPIANSSTNVQFGAYYENYAYLNLYVSKSFIPALYGVYTLIYNDLGLQQIKIANGSPDADQNFLATKFYADVTATYGNFISQNNTGNGKVTIFKSGIYTLTVTETPALVSTVITKS</sequence>
<reference evidence="2 3" key="1">
    <citation type="submission" date="2015-11" db="EMBL/GenBank/DDBJ databases">
        <title>Sequence of Pedobacter ginsenosidimutans.</title>
        <authorList>
            <person name="Carson E."/>
            <person name="Keyser V."/>
            <person name="Newman J."/>
            <person name="Miller J."/>
        </authorList>
    </citation>
    <scope>NUCLEOTIDE SEQUENCE [LARGE SCALE GENOMIC DNA]</scope>
    <source>
        <strain evidence="2 3">KACC 14530</strain>
    </source>
</reference>
<keyword evidence="3" id="KW-1185">Reference proteome</keyword>
<evidence type="ECO:0000256" key="1">
    <source>
        <dbReference type="SAM" id="SignalP"/>
    </source>
</evidence>
<dbReference type="PROSITE" id="PS51257">
    <property type="entry name" value="PROKAR_LIPOPROTEIN"/>
    <property type="match status" value="1"/>
</dbReference>
<comment type="caution">
    <text evidence="2">The sequence shown here is derived from an EMBL/GenBank/DDBJ whole genome shotgun (WGS) entry which is preliminary data.</text>
</comment>
<evidence type="ECO:0008006" key="4">
    <source>
        <dbReference type="Google" id="ProtNLM"/>
    </source>
</evidence>
<evidence type="ECO:0000313" key="2">
    <source>
        <dbReference type="EMBL" id="KRT16786.1"/>
    </source>
</evidence>
<protein>
    <recommendedName>
        <fullName evidence="4">Lipoprotein</fullName>
    </recommendedName>
</protein>